<reference evidence="7" key="1">
    <citation type="submission" date="2022-10" db="EMBL/GenBank/DDBJ databases">
        <title>Chryseobacterium sp. nov., a novel bacterial species.</title>
        <authorList>
            <person name="Cao Y."/>
        </authorList>
    </citation>
    <scope>NUCLEOTIDE SEQUENCE</scope>
    <source>
        <strain evidence="7">CCTCC AB2015118</strain>
    </source>
</reference>
<comment type="subcellular location">
    <subcellularLocation>
        <location evidence="1">Cell membrane</location>
        <topology evidence="1">Multi-pass membrane protein</topology>
    </subcellularLocation>
</comment>
<evidence type="ECO:0000256" key="6">
    <source>
        <dbReference type="SAM" id="Phobius"/>
    </source>
</evidence>
<keyword evidence="3 6" id="KW-0812">Transmembrane</keyword>
<dbReference type="PANTHER" id="PTHR30250:SF11">
    <property type="entry name" value="O-ANTIGEN TRANSPORTER-RELATED"/>
    <property type="match status" value="1"/>
</dbReference>
<feature type="transmembrane region" description="Helical" evidence="6">
    <location>
        <begin position="463"/>
        <end position="480"/>
    </location>
</feature>
<evidence type="ECO:0000256" key="5">
    <source>
        <dbReference type="ARBA" id="ARBA00023136"/>
    </source>
</evidence>
<feature type="transmembrane region" description="Helical" evidence="6">
    <location>
        <begin position="439"/>
        <end position="457"/>
    </location>
</feature>
<name>A0ABT3XN57_9FLAO</name>
<feature type="transmembrane region" description="Helical" evidence="6">
    <location>
        <begin position="42"/>
        <end position="64"/>
    </location>
</feature>
<comment type="caution">
    <text evidence="7">The sequence shown here is derived from an EMBL/GenBank/DDBJ whole genome shotgun (WGS) entry which is preliminary data.</text>
</comment>
<keyword evidence="8" id="KW-1185">Reference proteome</keyword>
<feature type="transmembrane region" description="Helical" evidence="6">
    <location>
        <begin position="340"/>
        <end position="362"/>
    </location>
</feature>
<feature type="transmembrane region" description="Helical" evidence="6">
    <location>
        <begin position="309"/>
        <end position="334"/>
    </location>
</feature>
<accession>A0ABT3XN57</accession>
<proteinExistence type="predicted"/>
<dbReference type="EMBL" id="JAOVZW010000008">
    <property type="protein sequence ID" value="MCX8523559.1"/>
    <property type="molecule type" value="Genomic_DNA"/>
</dbReference>
<feature type="transmembrane region" description="Helical" evidence="6">
    <location>
        <begin position="159"/>
        <end position="179"/>
    </location>
</feature>
<feature type="transmembrane region" description="Helical" evidence="6">
    <location>
        <begin position="401"/>
        <end position="419"/>
    </location>
</feature>
<dbReference type="Pfam" id="PF13440">
    <property type="entry name" value="Polysacc_synt_3"/>
    <property type="match status" value="1"/>
</dbReference>
<gene>
    <name evidence="7" type="ORF">OF897_06455</name>
</gene>
<organism evidence="7 8">
    <name type="scientific">Chryseobacterium formosus</name>
    <dbReference type="NCBI Taxonomy" id="1537363"/>
    <lineage>
        <taxon>Bacteria</taxon>
        <taxon>Pseudomonadati</taxon>
        <taxon>Bacteroidota</taxon>
        <taxon>Flavobacteriia</taxon>
        <taxon>Flavobacteriales</taxon>
        <taxon>Weeksellaceae</taxon>
        <taxon>Chryseobacterium group</taxon>
        <taxon>Chryseobacterium</taxon>
    </lineage>
</organism>
<keyword evidence="4 6" id="KW-1133">Transmembrane helix</keyword>
<protein>
    <submittedName>
        <fullName evidence="7">Oligosaccharide flippase family protein</fullName>
    </submittedName>
</protein>
<feature type="transmembrane region" description="Helical" evidence="6">
    <location>
        <begin position="185"/>
        <end position="206"/>
    </location>
</feature>
<feature type="transmembrane region" description="Helical" evidence="6">
    <location>
        <begin position="85"/>
        <end position="107"/>
    </location>
</feature>
<evidence type="ECO:0000313" key="8">
    <source>
        <dbReference type="Proteomes" id="UP001073122"/>
    </source>
</evidence>
<evidence type="ECO:0000256" key="2">
    <source>
        <dbReference type="ARBA" id="ARBA00022475"/>
    </source>
</evidence>
<evidence type="ECO:0000256" key="1">
    <source>
        <dbReference type="ARBA" id="ARBA00004651"/>
    </source>
</evidence>
<sequence>MNFSSKKLTINAVSAVVQVVFTALLYFFLYKYLLKSIGIEQLGVWSLILSFSSIANLANLGLTSGLVKFVAEYLTENDNTKLGKLIFTSTLSMVVLFVVLSLIILFGAQFFLEYIIDENFLDTALEILPYSLASLCINAVGGVFTSVLEGHQKNYIRNFIYIISGIIMFAATALLTPVYHLKGVAIAQLLQSVFIFVTALVFTIRINPDNKIRYWKWSSQSFKELFNYGYKFQMVSVAQLLCEPTTKVLLSKFGGLAFVGHYEMASKAVNQFRALLVNANQIVIPVIVENAKIKTEGESQKFYQMMNRVLAIFTLPLSSLLILGIPFISIFWVGSFNIEFAVSMLILSMSSVINILCSPAYFSCLAEGRLTILVFVHSIMAILNLILGYLLGLFFEGYGVAFAWGISVSIASVILIYSYGKKIRLNYFNIFSINYRLQFLLFLLISLICVAVFLSVYIPKNEISAIILVLIILLYIPLLLKNEIIKRLMKKLDFSTKTIIKRKR</sequence>
<dbReference type="RefSeq" id="WP_267264869.1">
    <property type="nucleotide sequence ID" value="NZ_JAOVZW010000008.1"/>
</dbReference>
<feature type="transmembrane region" description="Helical" evidence="6">
    <location>
        <begin position="127"/>
        <end position="147"/>
    </location>
</feature>
<dbReference type="PANTHER" id="PTHR30250">
    <property type="entry name" value="PST FAMILY PREDICTED COLANIC ACID TRANSPORTER"/>
    <property type="match status" value="1"/>
</dbReference>
<feature type="transmembrane region" description="Helical" evidence="6">
    <location>
        <begin position="12"/>
        <end position="30"/>
    </location>
</feature>
<keyword evidence="5 6" id="KW-0472">Membrane</keyword>
<dbReference type="Proteomes" id="UP001073122">
    <property type="component" value="Unassembled WGS sequence"/>
</dbReference>
<feature type="transmembrane region" description="Helical" evidence="6">
    <location>
        <begin position="374"/>
        <end position="395"/>
    </location>
</feature>
<keyword evidence="2" id="KW-1003">Cell membrane</keyword>
<evidence type="ECO:0000256" key="3">
    <source>
        <dbReference type="ARBA" id="ARBA00022692"/>
    </source>
</evidence>
<evidence type="ECO:0000313" key="7">
    <source>
        <dbReference type="EMBL" id="MCX8523559.1"/>
    </source>
</evidence>
<dbReference type="InterPro" id="IPR050833">
    <property type="entry name" value="Poly_Biosynth_Transport"/>
</dbReference>
<evidence type="ECO:0000256" key="4">
    <source>
        <dbReference type="ARBA" id="ARBA00022989"/>
    </source>
</evidence>